<dbReference type="PANTHER" id="PTHR43537">
    <property type="entry name" value="TRANSCRIPTIONAL REGULATOR, GNTR FAMILY"/>
    <property type="match status" value="1"/>
</dbReference>
<dbReference type="InterPro" id="IPR000524">
    <property type="entry name" value="Tscrpt_reg_HTH_GntR"/>
</dbReference>
<keyword evidence="2" id="KW-0238">DNA-binding</keyword>
<comment type="caution">
    <text evidence="5">The sequence shown here is derived from an EMBL/GenBank/DDBJ whole genome shotgun (WGS) entry which is preliminary data.</text>
</comment>
<evidence type="ECO:0000259" key="4">
    <source>
        <dbReference type="PROSITE" id="PS50949"/>
    </source>
</evidence>
<dbReference type="AlphaFoldDB" id="A0A0J1CM73"/>
<dbReference type="SUPFAM" id="SSF46785">
    <property type="entry name" value="Winged helix' DNA-binding domain"/>
    <property type="match status" value="1"/>
</dbReference>
<organism evidence="5 6">
    <name type="scientific">Caballeronia mineralivorans PML1(12)</name>
    <dbReference type="NCBI Taxonomy" id="908627"/>
    <lineage>
        <taxon>Bacteria</taxon>
        <taxon>Pseudomonadati</taxon>
        <taxon>Pseudomonadota</taxon>
        <taxon>Betaproteobacteria</taxon>
        <taxon>Burkholderiales</taxon>
        <taxon>Burkholderiaceae</taxon>
        <taxon>Caballeronia</taxon>
    </lineage>
</organism>
<dbReference type="Gene3D" id="1.20.120.530">
    <property type="entry name" value="GntR ligand-binding domain-like"/>
    <property type="match status" value="1"/>
</dbReference>
<feature type="domain" description="HTH gntR-type" evidence="4">
    <location>
        <begin position="8"/>
        <end position="75"/>
    </location>
</feature>
<dbReference type="SUPFAM" id="SSF48008">
    <property type="entry name" value="GntR ligand-binding domain-like"/>
    <property type="match status" value="1"/>
</dbReference>
<dbReference type="OrthoDB" id="9799812at2"/>
<dbReference type="SMART" id="SM00345">
    <property type="entry name" value="HTH_GNTR"/>
    <property type="match status" value="1"/>
</dbReference>
<evidence type="ECO:0000256" key="1">
    <source>
        <dbReference type="ARBA" id="ARBA00023015"/>
    </source>
</evidence>
<dbReference type="Pfam" id="PF07729">
    <property type="entry name" value="FCD"/>
    <property type="match status" value="1"/>
</dbReference>
<dbReference type="InterPro" id="IPR036390">
    <property type="entry name" value="WH_DNA-bd_sf"/>
</dbReference>
<reference evidence="5 6" key="1">
    <citation type="journal article" date="2015" name="Genome Announc.">
        <title>Draft Genome Sequence of Burkholderia sp. Strain PML1(12), an Ectomycorrhizosphere-Inhabiting Bacterium with Effective Mineral-Weathering Ability.</title>
        <authorList>
            <person name="Uroz S."/>
            <person name="Oger P."/>
        </authorList>
    </citation>
    <scope>NUCLEOTIDE SEQUENCE [LARGE SCALE GENOMIC DNA]</scope>
    <source>
        <strain evidence="6">PML1(12)</strain>
    </source>
</reference>
<keyword evidence="3" id="KW-0804">Transcription</keyword>
<dbReference type="InterPro" id="IPR011711">
    <property type="entry name" value="GntR_C"/>
</dbReference>
<dbReference type="Pfam" id="PF00392">
    <property type="entry name" value="GntR"/>
    <property type="match status" value="1"/>
</dbReference>
<dbReference type="SMART" id="SM00895">
    <property type="entry name" value="FCD"/>
    <property type="match status" value="1"/>
</dbReference>
<accession>A0A0J1CM73</accession>
<dbReference type="GO" id="GO:0003700">
    <property type="term" value="F:DNA-binding transcription factor activity"/>
    <property type="evidence" value="ECO:0007669"/>
    <property type="project" value="InterPro"/>
</dbReference>
<name>A0A0J1CM73_9BURK</name>
<dbReference type="PROSITE" id="PS50949">
    <property type="entry name" value="HTH_GNTR"/>
    <property type="match status" value="1"/>
</dbReference>
<proteinExistence type="predicted"/>
<keyword evidence="1" id="KW-0805">Transcription regulation</keyword>
<dbReference type="InterPro" id="IPR008920">
    <property type="entry name" value="TF_FadR/GntR_C"/>
</dbReference>
<evidence type="ECO:0000256" key="3">
    <source>
        <dbReference type="ARBA" id="ARBA00023163"/>
    </source>
</evidence>
<sequence>MVDSPKTSGQTRLVFEQLRSAIIEGICEPGAKINIASVAEEQKVSPGAVREALAMLEAESWVVSEPARGYRVSPVSQNDLRDLVQARIEVEKLCIAEAIRHGDLAWEGGIVSALHHLSRVPERDRDAPEHLNAQWVLSHSQFHHALVAACPNQWLLRLHRMLYQQSERYRYLSVRVPGGARDVLAEHKGLVDAVLNRDIQAATEKISRHLQETANRLVRVSETPAS</sequence>
<evidence type="ECO:0000313" key="6">
    <source>
        <dbReference type="Proteomes" id="UP000035963"/>
    </source>
</evidence>
<evidence type="ECO:0000313" key="5">
    <source>
        <dbReference type="EMBL" id="KLU21822.1"/>
    </source>
</evidence>
<gene>
    <name evidence="5" type="ORF">EOS_33810</name>
</gene>
<dbReference type="InterPro" id="IPR036388">
    <property type="entry name" value="WH-like_DNA-bd_sf"/>
</dbReference>
<dbReference type="GO" id="GO:0003677">
    <property type="term" value="F:DNA binding"/>
    <property type="evidence" value="ECO:0007669"/>
    <property type="project" value="UniProtKB-KW"/>
</dbReference>
<evidence type="ECO:0000256" key="2">
    <source>
        <dbReference type="ARBA" id="ARBA00023125"/>
    </source>
</evidence>
<dbReference type="PANTHER" id="PTHR43537:SF20">
    <property type="entry name" value="HTH-TYPE TRANSCRIPTIONAL REPRESSOR GLAR"/>
    <property type="match status" value="1"/>
</dbReference>
<dbReference type="Proteomes" id="UP000035963">
    <property type="component" value="Unassembled WGS sequence"/>
</dbReference>
<dbReference type="RefSeq" id="WP_047896572.1">
    <property type="nucleotide sequence ID" value="NZ_AEJF01000200.1"/>
</dbReference>
<dbReference type="PATRIC" id="fig|908627.4.peg.7565"/>
<dbReference type="Gene3D" id="1.10.10.10">
    <property type="entry name" value="Winged helix-like DNA-binding domain superfamily/Winged helix DNA-binding domain"/>
    <property type="match status" value="1"/>
</dbReference>
<dbReference type="EMBL" id="AEJF01000200">
    <property type="protein sequence ID" value="KLU21822.1"/>
    <property type="molecule type" value="Genomic_DNA"/>
</dbReference>
<protein>
    <recommendedName>
        <fullName evidence="4">HTH gntR-type domain-containing protein</fullName>
    </recommendedName>
</protein>
<keyword evidence="6" id="KW-1185">Reference proteome</keyword>